<dbReference type="Proteomes" id="UP000736672">
    <property type="component" value="Unassembled WGS sequence"/>
</dbReference>
<feature type="transmembrane region" description="Helical" evidence="1">
    <location>
        <begin position="115"/>
        <end position="139"/>
    </location>
</feature>
<reference evidence="2" key="1">
    <citation type="journal article" date="2021" name="Nat. Commun.">
        <title>Genetic determinants of endophytism in the Arabidopsis root mycobiome.</title>
        <authorList>
            <person name="Mesny F."/>
            <person name="Miyauchi S."/>
            <person name="Thiergart T."/>
            <person name="Pickel B."/>
            <person name="Atanasova L."/>
            <person name="Karlsson M."/>
            <person name="Huettel B."/>
            <person name="Barry K.W."/>
            <person name="Haridas S."/>
            <person name="Chen C."/>
            <person name="Bauer D."/>
            <person name="Andreopoulos W."/>
            <person name="Pangilinan J."/>
            <person name="LaButti K."/>
            <person name="Riley R."/>
            <person name="Lipzen A."/>
            <person name="Clum A."/>
            <person name="Drula E."/>
            <person name="Henrissat B."/>
            <person name="Kohler A."/>
            <person name="Grigoriev I.V."/>
            <person name="Martin F.M."/>
            <person name="Hacquard S."/>
        </authorList>
    </citation>
    <scope>NUCLEOTIDE SEQUENCE</scope>
    <source>
        <strain evidence="2">FSSC 5 MPI-SDFR-AT-0091</strain>
    </source>
</reference>
<dbReference type="InterPro" id="IPR053018">
    <property type="entry name" value="Elsinochrome_Biosynth-Asso"/>
</dbReference>
<dbReference type="PANTHER" id="PTHR37577">
    <property type="entry name" value="INTEGRAL MEMBRANE PROTEIN"/>
    <property type="match status" value="1"/>
</dbReference>
<feature type="transmembrane region" description="Helical" evidence="1">
    <location>
        <begin position="15"/>
        <end position="39"/>
    </location>
</feature>
<gene>
    <name evidence="2" type="ORF">B0J15DRAFT_493842</name>
</gene>
<comment type="caution">
    <text evidence="2">The sequence shown here is derived from an EMBL/GenBank/DDBJ whole genome shotgun (WGS) entry which is preliminary data.</text>
</comment>
<dbReference type="PANTHER" id="PTHR37577:SF1">
    <property type="entry name" value="INTEGRAL MEMBRANE PROTEIN"/>
    <property type="match status" value="1"/>
</dbReference>
<keyword evidence="1" id="KW-0472">Membrane</keyword>
<evidence type="ECO:0000256" key="1">
    <source>
        <dbReference type="SAM" id="Phobius"/>
    </source>
</evidence>
<evidence type="ECO:0000313" key="2">
    <source>
        <dbReference type="EMBL" id="KAH7258418.1"/>
    </source>
</evidence>
<keyword evidence="1" id="KW-1133">Transmembrane helix</keyword>
<dbReference type="AlphaFoldDB" id="A0A9P9KEH7"/>
<organism evidence="2 3">
    <name type="scientific">Fusarium solani</name>
    <name type="common">Filamentous fungus</name>
    <dbReference type="NCBI Taxonomy" id="169388"/>
    <lineage>
        <taxon>Eukaryota</taxon>
        <taxon>Fungi</taxon>
        <taxon>Dikarya</taxon>
        <taxon>Ascomycota</taxon>
        <taxon>Pezizomycotina</taxon>
        <taxon>Sordariomycetes</taxon>
        <taxon>Hypocreomycetidae</taxon>
        <taxon>Hypocreales</taxon>
        <taxon>Nectriaceae</taxon>
        <taxon>Fusarium</taxon>
        <taxon>Fusarium solani species complex</taxon>
    </lineage>
</organism>
<feature type="transmembrane region" description="Helical" evidence="1">
    <location>
        <begin position="301"/>
        <end position="322"/>
    </location>
</feature>
<feature type="transmembrane region" description="Helical" evidence="1">
    <location>
        <begin position="200"/>
        <end position="220"/>
    </location>
</feature>
<keyword evidence="1" id="KW-0812">Transmembrane</keyword>
<name>A0A9P9KEH7_FUSSL</name>
<feature type="transmembrane region" description="Helical" evidence="1">
    <location>
        <begin position="462"/>
        <end position="484"/>
    </location>
</feature>
<feature type="transmembrane region" description="Helical" evidence="1">
    <location>
        <begin position="80"/>
        <end position="103"/>
    </location>
</feature>
<feature type="transmembrane region" description="Helical" evidence="1">
    <location>
        <begin position="151"/>
        <end position="170"/>
    </location>
</feature>
<dbReference type="EMBL" id="JAGTJS010000009">
    <property type="protein sequence ID" value="KAH7258418.1"/>
    <property type="molecule type" value="Genomic_DNA"/>
</dbReference>
<sequence length="504" mass="56582">MASCTPSDSADPDVAGIGVLISFAASSLLTILAILVAYFGQALRPDRYSQLDEAILTGLGRRSKASNEIRKRRIAAFESFIKALSDQQLFTSLALTVAIYLLRYGVNGLDARVSAYSYCLAVNIALLSCFVHLSAVTILRDHLEKFKRLRNVRIFIMLITIGCLIPQLVLTQLIDASLTLRCALDPDEFYLYLVWTDNTYGQTIFLATLSIILIIAWSYLRRLLELLSPLFRESPERLSIAALHWICQWPSADEQDRFDQKATAYIETQCSELPTYGGMVLYRRVLGIVIFEFRRSFIAEIIWLLFYTTYALCQILFFVFWGPDPGASPVSFSLGFGQILPLVLLGLPVLSAGELYSEWKSHNMTDEQSVELQGMTARANPPQHLVTNSNLSLTHTQGRHLSLYGLCFEHHAKITGSFTALLVIICAVLVIFSGIVFSGAIWSSVRKSDNLDYLTVGYSFTLTFFIGNLLTFVFSLVTTHMWIVRRQLERPASIGTQWSNRLVV</sequence>
<evidence type="ECO:0000313" key="3">
    <source>
        <dbReference type="Proteomes" id="UP000736672"/>
    </source>
</evidence>
<accession>A0A9P9KEH7</accession>
<feature type="transmembrane region" description="Helical" evidence="1">
    <location>
        <begin position="418"/>
        <end position="442"/>
    </location>
</feature>
<dbReference type="OrthoDB" id="5427664at2759"/>
<feature type="transmembrane region" description="Helical" evidence="1">
    <location>
        <begin position="334"/>
        <end position="356"/>
    </location>
</feature>
<protein>
    <submittedName>
        <fullName evidence="2">Uncharacterized protein</fullName>
    </submittedName>
</protein>
<keyword evidence="3" id="KW-1185">Reference proteome</keyword>
<proteinExistence type="predicted"/>